<organism evidence="9 10">
    <name type="scientific">Bacillus safensis</name>
    <dbReference type="NCBI Taxonomy" id="561879"/>
    <lineage>
        <taxon>Bacteria</taxon>
        <taxon>Bacillati</taxon>
        <taxon>Bacillota</taxon>
        <taxon>Bacilli</taxon>
        <taxon>Bacillales</taxon>
        <taxon>Bacillaceae</taxon>
        <taxon>Bacillus</taxon>
    </lineage>
</organism>
<feature type="domain" description="Biotin carboxylation" evidence="8">
    <location>
        <begin position="1"/>
        <end position="166"/>
    </location>
</feature>
<protein>
    <recommendedName>
        <fullName evidence="1">biotin carboxylase</fullName>
        <ecNumber evidence="1">6.3.4.14</ecNumber>
    </recommendedName>
</protein>
<evidence type="ECO:0000256" key="1">
    <source>
        <dbReference type="ARBA" id="ARBA00013263"/>
    </source>
</evidence>
<evidence type="ECO:0000313" key="10">
    <source>
        <dbReference type="Proteomes" id="UP000464658"/>
    </source>
</evidence>
<dbReference type="GO" id="GO:0005524">
    <property type="term" value="F:ATP binding"/>
    <property type="evidence" value="ECO:0007669"/>
    <property type="project" value="UniProtKB-UniRule"/>
</dbReference>
<dbReference type="PANTHER" id="PTHR18866:SF33">
    <property type="entry name" value="METHYLCROTONOYL-COA CARBOXYLASE SUBUNIT ALPHA, MITOCHONDRIAL-RELATED"/>
    <property type="match status" value="1"/>
</dbReference>
<evidence type="ECO:0000313" key="9">
    <source>
        <dbReference type="EMBL" id="BBP89900.1"/>
    </source>
</evidence>
<accession>A0A5S9M8L6</accession>
<dbReference type="GO" id="GO:0004075">
    <property type="term" value="F:biotin carboxylase activity"/>
    <property type="evidence" value="ECO:0007669"/>
    <property type="project" value="UniProtKB-EC"/>
</dbReference>
<dbReference type="Proteomes" id="UP000464658">
    <property type="component" value="Chromosome"/>
</dbReference>
<dbReference type="InterPro" id="IPR011761">
    <property type="entry name" value="ATP-grasp"/>
</dbReference>
<dbReference type="InterPro" id="IPR011764">
    <property type="entry name" value="Biotin_carboxylation_dom"/>
</dbReference>
<evidence type="ECO:0000256" key="5">
    <source>
        <dbReference type="ARBA" id="ARBA00023267"/>
    </source>
</evidence>
<dbReference type="PROSITE" id="PS50975">
    <property type="entry name" value="ATP_GRASP"/>
    <property type="match status" value="1"/>
</dbReference>
<dbReference type="Gene3D" id="3.30.1490.20">
    <property type="entry name" value="ATP-grasp fold, A domain"/>
    <property type="match status" value="1"/>
</dbReference>
<evidence type="ECO:0000256" key="4">
    <source>
        <dbReference type="ARBA" id="ARBA00022840"/>
    </source>
</evidence>
<evidence type="ECO:0000256" key="6">
    <source>
        <dbReference type="PROSITE-ProRule" id="PRU00409"/>
    </source>
</evidence>
<dbReference type="InterPro" id="IPR013815">
    <property type="entry name" value="ATP_grasp_subdomain_1"/>
</dbReference>
<keyword evidence="4 6" id="KW-0067">ATP-binding</keyword>
<dbReference type="InterPro" id="IPR005481">
    <property type="entry name" value="BC-like_N"/>
</dbReference>
<dbReference type="PROSITE" id="PS00866">
    <property type="entry name" value="CPSASE_1"/>
    <property type="match status" value="1"/>
</dbReference>
<reference evidence="9 10" key="1">
    <citation type="submission" date="2019-12" db="EMBL/GenBank/DDBJ databases">
        <title>Full genome sequence of a Bacillus safensis strain isolated from commercially available natto in Indonesia.</title>
        <authorList>
            <person name="Yoshida M."/>
            <person name="Uomi M."/>
            <person name="Waturangi D."/>
            <person name="Ekaputri J.J."/>
            <person name="Setiamarga D.H.E."/>
        </authorList>
    </citation>
    <scope>NUCLEOTIDE SEQUENCE [LARGE SCALE GENOMIC DNA]</scope>
    <source>
        <strain evidence="9 10">IDN1</strain>
    </source>
</reference>
<dbReference type="EC" id="6.3.4.14" evidence="1"/>
<dbReference type="Pfam" id="PF00289">
    <property type="entry name" value="Biotin_carb_N"/>
    <property type="match status" value="1"/>
</dbReference>
<gene>
    <name evidence="9" type="ORF">BsIDN1_35180</name>
</gene>
<dbReference type="InterPro" id="IPR016185">
    <property type="entry name" value="PreATP-grasp_dom_sf"/>
</dbReference>
<evidence type="ECO:0000259" key="7">
    <source>
        <dbReference type="PROSITE" id="PS50975"/>
    </source>
</evidence>
<dbReference type="PANTHER" id="PTHR18866">
    <property type="entry name" value="CARBOXYLASE:PYRUVATE/ACETYL-COA/PROPIONYL-COA CARBOXYLASE"/>
    <property type="match status" value="1"/>
</dbReference>
<evidence type="ECO:0000256" key="2">
    <source>
        <dbReference type="ARBA" id="ARBA00022598"/>
    </source>
</evidence>
<dbReference type="InterPro" id="IPR050856">
    <property type="entry name" value="Biotin_carboxylase_complex"/>
</dbReference>
<name>A0A5S9M8L6_BACIA</name>
<keyword evidence="2" id="KW-0436">Ligase</keyword>
<feature type="domain" description="ATP-grasp" evidence="7">
    <location>
        <begin position="83"/>
        <end position="139"/>
    </location>
</feature>
<dbReference type="GO" id="GO:0046872">
    <property type="term" value="F:metal ion binding"/>
    <property type="evidence" value="ECO:0007669"/>
    <property type="project" value="InterPro"/>
</dbReference>
<evidence type="ECO:0000259" key="8">
    <source>
        <dbReference type="PROSITE" id="PS50979"/>
    </source>
</evidence>
<dbReference type="EMBL" id="AP021906">
    <property type="protein sequence ID" value="BBP89900.1"/>
    <property type="molecule type" value="Genomic_DNA"/>
</dbReference>
<sequence>MHFMCKKRDSAYPIGGAKVSESYLNMEAIIRAAKQTNTDAIHPGYGLLSENAAFAERCRSEGIAFIGPSAQVIQRMGNKIEARKTMAQAGIPIVPGVSAPLHDAEEGVSQAQSLGYPIMLKASSGGGGIGMQLVQNDEELYRAFLKGIKKSAKLFQRWDAVYGKGH</sequence>
<dbReference type="AlphaFoldDB" id="A0A5S9M8L6"/>
<evidence type="ECO:0000256" key="3">
    <source>
        <dbReference type="ARBA" id="ARBA00022741"/>
    </source>
</evidence>
<dbReference type="SUPFAM" id="SSF56059">
    <property type="entry name" value="Glutathione synthetase ATP-binding domain-like"/>
    <property type="match status" value="1"/>
</dbReference>
<dbReference type="Pfam" id="PF02786">
    <property type="entry name" value="CPSase_L_D2"/>
    <property type="match status" value="1"/>
</dbReference>
<keyword evidence="5" id="KW-0092">Biotin</keyword>
<dbReference type="PROSITE" id="PS50979">
    <property type="entry name" value="BC"/>
    <property type="match status" value="1"/>
</dbReference>
<proteinExistence type="predicted"/>
<dbReference type="SUPFAM" id="SSF52440">
    <property type="entry name" value="PreATP-grasp domain"/>
    <property type="match status" value="1"/>
</dbReference>
<dbReference type="InterPro" id="IPR005479">
    <property type="entry name" value="CPAse_ATP-bd"/>
</dbReference>
<keyword evidence="3 6" id="KW-0547">Nucleotide-binding</keyword>
<dbReference type="Gene3D" id="3.40.50.20">
    <property type="match status" value="1"/>
</dbReference>